<protein>
    <recommendedName>
        <fullName evidence="6">Calcineurin-like phosphoesterase domain-containing protein</fullName>
    </recommendedName>
</protein>
<sequence length="609" mass="69695">MPRFTFILLVLLSVSISVAQDKPTIYIDIPTQQKPWNHIDWNASPEQFQFAIVTDRTGGHRPGVFPTGVKKLNLLQPEFVMSVGDLIEGYTRDTVRLNQEWKEFNGFISQLEAPFFYVPGNHDITNEVMEKKWKEMFGVSYYHFVYKDVLFLCLNSEDNIRGAGKGTIDDEQYEYIKKVLEENKDVKWTLAFLHQPLWVQEDTKRWKDVEELLQGRPHNVFAGHYHRYWKTQRNNGKYIALATTGGGSALRGKAYGEFDHVVWVTMTEEGPILANLFLDGIWDEDVVTEELVDLVRNQPFPVKIEPVYVDDQHAKNVAGKVRATNNSDTRMRVRLKGVSNDDLLYQLEQTDIIVEPNDVTVLDLNIQNVDQKALEDLSAMQIEVDITYLFEGKPNVEFSSTLNYLPFYKYSVGKAKKVKLDGNLKEWPKADWSSVKQMDGAPFDFDGPSDFEMKFATAYDDDYFYVAVDLQDNDLYIDEEASHSAQDAILIGLDARPIQASAFNAGSGRGRDWFALLRTFKENDPIYREDLLPEDVTSVVKKTETGAQMEVAIPIAYLNKMYGSTWSSLRLGVGYYDFDSDDEGATTHFWFPAWNGKNDVPGSGMLFKE</sequence>
<organism evidence="4 5">
    <name type="scientific">Flagellimonas olearia</name>
    <dbReference type="NCBI Taxonomy" id="552546"/>
    <lineage>
        <taxon>Bacteria</taxon>
        <taxon>Pseudomonadati</taxon>
        <taxon>Bacteroidota</taxon>
        <taxon>Flavobacteriia</taxon>
        <taxon>Flavobacteriales</taxon>
        <taxon>Flavobacteriaceae</taxon>
        <taxon>Flagellimonas</taxon>
    </lineage>
</organism>
<dbReference type="InterPro" id="IPR051918">
    <property type="entry name" value="STPP_CPPED1"/>
</dbReference>
<gene>
    <name evidence="4" type="ORF">F8C76_09170</name>
</gene>
<dbReference type="Gene3D" id="2.60.40.1190">
    <property type="match status" value="1"/>
</dbReference>
<feature type="domain" description="Carbohydrate-binding" evidence="3">
    <location>
        <begin position="426"/>
        <end position="588"/>
    </location>
</feature>
<dbReference type="SUPFAM" id="SSF56300">
    <property type="entry name" value="Metallo-dependent phosphatases"/>
    <property type="match status" value="1"/>
</dbReference>
<dbReference type="Proteomes" id="UP000429785">
    <property type="component" value="Unassembled WGS sequence"/>
</dbReference>
<dbReference type="EMBL" id="WELG01000001">
    <property type="protein sequence ID" value="KAB7531645.1"/>
    <property type="molecule type" value="Genomic_DNA"/>
</dbReference>
<dbReference type="AlphaFoldDB" id="A0A6I1E6M5"/>
<dbReference type="OrthoDB" id="9816081at2"/>
<evidence type="ECO:0000259" key="3">
    <source>
        <dbReference type="Pfam" id="PF06452"/>
    </source>
</evidence>
<dbReference type="GO" id="GO:0030246">
    <property type="term" value="F:carbohydrate binding"/>
    <property type="evidence" value="ECO:0007669"/>
    <property type="project" value="InterPro"/>
</dbReference>
<dbReference type="SUPFAM" id="SSF49344">
    <property type="entry name" value="CBD9-like"/>
    <property type="match status" value="1"/>
</dbReference>
<feature type="chain" id="PRO_5026184425" description="Calcineurin-like phosphoesterase domain-containing protein" evidence="1">
    <location>
        <begin position="20"/>
        <end position="609"/>
    </location>
</feature>
<dbReference type="Pfam" id="PF06452">
    <property type="entry name" value="CBM9_1"/>
    <property type="match status" value="1"/>
</dbReference>
<dbReference type="GO" id="GO:0004553">
    <property type="term" value="F:hydrolase activity, hydrolyzing O-glycosyl compounds"/>
    <property type="evidence" value="ECO:0007669"/>
    <property type="project" value="InterPro"/>
</dbReference>
<reference evidence="4 5" key="1">
    <citation type="submission" date="2019-10" db="EMBL/GenBank/DDBJ databases">
        <title>Muricauda olearia CL-SS4 JCM15563 genome.</title>
        <authorList>
            <person name="Liu L."/>
        </authorList>
    </citation>
    <scope>NUCLEOTIDE SEQUENCE [LARGE SCALE GENOMIC DNA]</scope>
    <source>
        <strain evidence="4 5">CL-SS4</strain>
    </source>
</reference>
<dbReference type="InterPro" id="IPR004843">
    <property type="entry name" value="Calcineurin-like_PHP"/>
</dbReference>
<dbReference type="RefSeq" id="WP_152131382.1">
    <property type="nucleotide sequence ID" value="NZ_WELG01000001.1"/>
</dbReference>
<evidence type="ECO:0000313" key="4">
    <source>
        <dbReference type="EMBL" id="KAB7531645.1"/>
    </source>
</evidence>
<evidence type="ECO:0000256" key="1">
    <source>
        <dbReference type="SAM" id="SignalP"/>
    </source>
</evidence>
<dbReference type="InterPro" id="IPR010502">
    <property type="entry name" value="Carb-bd_dom_fam9"/>
</dbReference>
<dbReference type="PANTHER" id="PTHR43143:SF1">
    <property type="entry name" value="SERINE_THREONINE-PROTEIN PHOSPHATASE CPPED1"/>
    <property type="match status" value="1"/>
</dbReference>
<dbReference type="Pfam" id="PF00149">
    <property type="entry name" value="Metallophos"/>
    <property type="match status" value="1"/>
</dbReference>
<feature type="signal peptide" evidence="1">
    <location>
        <begin position="1"/>
        <end position="19"/>
    </location>
</feature>
<dbReference type="PANTHER" id="PTHR43143">
    <property type="entry name" value="METALLOPHOSPHOESTERASE, CALCINEURIN SUPERFAMILY"/>
    <property type="match status" value="1"/>
</dbReference>
<name>A0A6I1E6M5_9FLAO</name>
<dbReference type="GO" id="GO:0016052">
    <property type="term" value="P:carbohydrate catabolic process"/>
    <property type="evidence" value="ECO:0007669"/>
    <property type="project" value="InterPro"/>
</dbReference>
<feature type="domain" description="Calcineurin-like phosphoesterase" evidence="2">
    <location>
        <begin position="74"/>
        <end position="228"/>
    </location>
</feature>
<keyword evidence="1" id="KW-0732">Signal</keyword>
<evidence type="ECO:0008006" key="6">
    <source>
        <dbReference type="Google" id="ProtNLM"/>
    </source>
</evidence>
<dbReference type="InterPro" id="IPR029052">
    <property type="entry name" value="Metallo-depent_PP-like"/>
</dbReference>
<comment type="caution">
    <text evidence="4">The sequence shown here is derived from an EMBL/GenBank/DDBJ whole genome shotgun (WGS) entry which is preliminary data.</text>
</comment>
<dbReference type="Gene3D" id="3.60.21.10">
    <property type="match status" value="1"/>
</dbReference>
<accession>A0A6I1E6M5</accession>
<evidence type="ECO:0000259" key="2">
    <source>
        <dbReference type="Pfam" id="PF00149"/>
    </source>
</evidence>
<proteinExistence type="predicted"/>
<evidence type="ECO:0000313" key="5">
    <source>
        <dbReference type="Proteomes" id="UP000429785"/>
    </source>
</evidence>